<protein>
    <submittedName>
        <fullName evidence="1">Uncharacterized protein</fullName>
    </submittedName>
</protein>
<dbReference type="EMBL" id="CAJNNW010030418">
    <property type="protein sequence ID" value="CAE8703409.1"/>
    <property type="molecule type" value="Genomic_DNA"/>
</dbReference>
<dbReference type="AlphaFoldDB" id="A0A813KFX0"/>
<accession>A0A813KFX0</accession>
<evidence type="ECO:0000313" key="2">
    <source>
        <dbReference type="Proteomes" id="UP000626109"/>
    </source>
</evidence>
<sequence>DSAADPRTVLASAMTVLKGEKVHLDDLFGYAKLQELLGKLIGHVNEQEEAASKFQGEISRKLNEQ</sequence>
<gene>
    <name evidence="1" type="ORF">PGLA2088_LOCUS32816</name>
</gene>
<evidence type="ECO:0000313" key="1">
    <source>
        <dbReference type="EMBL" id="CAE8703409.1"/>
    </source>
</evidence>
<name>A0A813KFX0_POLGL</name>
<organism evidence="1 2">
    <name type="scientific">Polarella glacialis</name>
    <name type="common">Dinoflagellate</name>
    <dbReference type="NCBI Taxonomy" id="89957"/>
    <lineage>
        <taxon>Eukaryota</taxon>
        <taxon>Sar</taxon>
        <taxon>Alveolata</taxon>
        <taxon>Dinophyceae</taxon>
        <taxon>Suessiales</taxon>
        <taxon>Suessiaceae</taxon>
        <taxon>Polarella</taxon>
    </lineage>
</organism>
<feature type="non-terminal residue" evidence="1">
    <location>
        <position position="1"/>
    </location>
</feature>
<dbReference type="Proteomes" id="UP000626109">
    <property type="component" value="Unassembled WGS sequence"/>
</dbReference>
<proteinExistence type="predicted"/>
<feature type="non-terminal residue" evidence="1">
    <location>
        <position position="65"/>
    </location>
</feature>
<comment type="caution">
    <text evidence="1">The sequence shown here is derived from an EMBL/GenBank/DDBJ whole genome shotgun (WGS) entry which is preliminary data.</text>
</comment>
<reference evidence="1" key="1">
    <citation type="submission" date="2021-02" db="EMBL/GenBank/DDBJ databases">
        <authorList>
            <person name="Dougan E. K."/>
            <person name="Rhodes N."/>
            <person name="Thang M."/>
            <person name="Chan C."/>
        </authorList>
    </citation>
    <scope>NUCLEOTIDE SEQUENCE</scope>
</reference>